<dbReference type="Proteomes" id="UP000270205">
    <property type="component" value="Unassembled WGS sequence"/>
</dbReference>
<evidence type="ECO:0000313" key="1">
    <source>
        <dbReference type="EMBL" id="VDH03365.1"/>
    </source>
</evidence>
<comment type="caution">
    <text evidence="1">The sequence shown here is derived from an EMBL/GenBank/DDBJ whole genome shotgun (WGS) entry which is preliminary data.</text>
</comment>
<organism evidence="1 2">
    <name type="scientific">Bergeyella zoohelcum</name>
    <dbReference type="NCBI Taxonomy" id="1015"/>
    <lineage>
        <taxon>Bacteria</taxon>
        <taxon>Pseudomonadati</taxon>
        <taxon>Bacteroidota</taxon>
        <taxon>Flavobacteriia</taxon>
        <taxon>Flavobacteriales</taxon>
        <taxon>Weeksellaceae</taxon>
        <taxon>Bergeyella</taxon>
    </lineage>
</organism>
<gene>
    <name evidence="1" type="ORF">NCTC12929_00747</name>
</gene>
<name>A0A7Z9CGK6_9FLAO</name>
<accession>A0A7Z9CGK6</accession>
<proteinExistence type="predicted"/>
<protein>
    <submittedName>
        <fullName evidence="1">Uncharacterized protein</fullName>
    </submittedName>
</protein>
<reference evidence="1 2" key="1">
    <citation type="submission" date="2018-11" db="EMBL/GenBank/DDBJ databases">
        <authorList>
            <consortium name="Pathogen Informatics"/>
        </authorList>
    </citation>
    <scope>NUCLEOTIDE SEQUENCE [LARGE SCALE GENOMIC DNA]</scope>
    <source>
        <strain evidence="1 2">NCTC12929</strain>
    </source>
</reference>
<evidence type="ECO:0000313" key="2">
    <source>
        <dbReference type="Proteomes" id="UP000270205"/>
    </source>
</evidence>
<sequence>MNAQAGASTAQGVLLNFLSCAMNTPPCAKGTQDILLNYSSGARNTQDRLFKAQDVLLKKNHYLSQIITKNTKLWLENLSLNSALQHNY</sequence>
<dbReference type="AlphaFoldDB" id="A0A7Z9CGK6"/>
<dbReference type="EMBL" id="UYIV01000001">
    <property type="protein sequence ID" value="VDH03365.1"/>
    <property type="molecule type" value="Genomic_DNA"/>
</dbReference>
<dbReference type="RefSeq" id="WP_125150842.1">
    <property type="nucleotide sequence ID" value="NZ_UYIV01000001.1"/>
</dbReference>